<keyword evidence="4" id="KW-1185">Reference proteome</keyword>
<gene>
    <name evidence="3" type="ORF">TRIHO_41170</name>
</gene>
<dbReference type="GO" id="GO:0006313">
    <property type="term" value="P:DNA transposition"/>
    <property type="evidence" value="ECO:0007669"/>
    <property type="project" value="InterPro"/>
</dbReference>
<dbReference type="PANTHER" id="PTHR33055">
    <property type="entry name" value="TRANSPOSASE FOR INSERTION SEQUENCE ELEMENT IS1111A"/>
    <property type="match status" value="1"/>
</dbReference>
<feature type="domain" description="Transposase IS110-like N-terminal" evidence="1">
    <location>
        <begin position="6"/>
        <end position="144"/>
    </location>
</feature>
<accession>A0A132BTD2</accession>
<dbReference type="Pfam" id="PF02371">
    <property type="entry name" value="Transposase_20"/>
    <property type="match status" value="1"/>
</dbReference>
<feature type="domain" description="Transposase IS116/IS110/IS902 C-terminal" evidence="2">
    <location>
        <begin position="211"/>
        <end position="286"/>
    </location>
</feature>
<evidence type="ECO:0000313" key="4">
    <source>
        <dbReference type="Proteomes" id="UP000068382"/>
    </source>
</evidence>
<evidence type="ECO:0000313" key="3">
    <source>
        <dbReference type="EMBL" id="KUP91000.1"/>
    </source>
</evidence>
<dbReference type="RefSeq" id="WP_068248249.1">
    <property type="nucleotide sequence ID" value="NZ_LPUY01000128.1"/>
</dbReference>
<dbReference type="GO" id="GO:0003677">
    <property type="term" value="F:DNA binding"/>
    <property type="evidence" value="ECO:0007669"/>
    <property type="project" value="InterPro"/>
</dbReference>
<dbReference type="InterPro" id="IPR003346">
    <property type="entry name" value="Transposase_20"/>
</dbReference>
<dbReference type="InterPro" id="IPR002525">
    <property type="entry name" value="Transp_IS110-like_N"/>
</dbReference>
<dbReference type="PANTHER" id="PTHR33055:SF3">
    <property type="entry name" value="PUTATIVE TRANSPOSASE FOR IS117-RELATED"/>
    <property type="match status" value="1"/>
</dbReference>
<proteinExistence type="predicted"/>
<dbReference type="PATRIC" id="fig|1768241.3.peg.4301"/>
<dbReference type="NCBIfam" id="NF033542">
    <property type="entry name" value="transpos_IS110"/>
    <property type="match status" value="1"/>
</dbReference>
<protein>
    <submittedName>
        <fullName evidence="3">Transposase IS116/IS110/IS902 family protein</fullName>
    </submittedName>
</protein>
<evidence type="ECO:0000259" key="2">
    <source>
        <dbReference type="Pfam" id="PF02371"/>
    </source>
</evidence>
<dbReference type="Proteomes" id="UP000068382">
    <property type="component" value="Unassembled WGS sequence"/>
</dbReference>
<organism evidence="3 4">
    <name type="scientific">Tritonibacter horizontis</name>
    <dbReference type="NCBI Taxonomy" id="1768241"/>
    <lineage>
        <taxon>Bacteria</taxon>
        <taxon>Pseudomonadati</taxon>
        <taxon>Pseudomonadota</taxon>
        <taxon>Alphaproteobacteria</taxon>
        <taxon>Rhodobacterales</taxon>
        <taxon>Paracoccaceae</taxon>
        <taxon>Tritonibacter</taxon>
    </lineage>
</organism>
<dbReference type="Pfam" id="PF01548">
    <property type="entry name" value="DEDD_Tnp_IS110"/>
    <property type="match status" value="1"/>
</dbReference>
<dbReference type="EMBL" id="LPUY01000128">
    <property type="protein sequence ID" value="KUP91000.1"/>
    <property type="molecule type" value="Genomic_DNA"/>
</dbReference>
<sequence>MIDTMIGVDLAKNVFQLHGASLTGEVKFRKKLSRPQFRKFMEDQPASIVVFEACGGAHFWTREMQQLGHQAKLIAPQYVKPFVKRQKNDVADAEAIVIAAQRPEMRFVEPKSNAQIARGVVFRSRDRLVRQRTEQINALRSILYEQGQVFPTGVRQMKKIAEFLERADNGLIALVLEECEELLASIYDLTTRIDAKTLKLKKLSQQSEMSRRLQTIPGVGPLTAMAIEAFAPPMEIFRCGRDFAAWIGLVPKQHSSGGKARLGKISKEGQVDIRRLLIIGAMTRIAWVGRKPIQAGSWLDRMLKRKPKMLVAIALANKMARTIWAVLTKQEDYRDPVKTAAA</sequence>
<dbReference type="InterPro" id="IPR047650">
    <property type="entry name" value="Transpos_IS110"/>
</dbReference>
<dbReference type="OrthoDB" id="8261795at2"/>
<dbReference type="GO" id="GO:0004803">
    <property type="term" value="F:transposase activity"/>
    <property type="evidence" value="ECO:0007669"/>
    <property type="project" value="InterPro"/>
</dbReference>
<dbReference type="AlphaFoldDB" id="A0A132BTD2"/>
<comment type="caution">
    <text evidence="3">The sequence shown here is derived from an EMBL/GenBank/DDBJ whole genome shotgun (WGS) entry which is preliminary data.</text>
</comment>
<evidence type="ECO:0000259" key="1">
    <source>
        <dbReference type="Pfam" id="PF01548"/>
    </source>
</evidence>
<reference evidence="3 4" key="1">
    <citation type="submission" date="2015-12" db="EMBL/GenBank/DDBJ databases">
        <title>Genome sequence of the marine Rhodobacteraceae strain O3.65, Candidatus Tritonibacter horizontis.</title>
        <authorList>
            <person name="Poehlein A."/>
            <person name="Giebel H.A."/>
            <person name="Voget S."/>
            <person name="Brinkhoff T."/>
        </authorList>
    </citation>
    <scope>NUCLEOTIDE SEQUENCE [LARGE SCALE GENOMIC DNA]</scope>
    <source>
        <strain evidence="3 4">O3.65</strain>
    </source>
</reference>
<name>A0A132BTD2_9RHOB</name>